<evidence type="ECO:0000256" key="4">
    <source>
        <dbReference type="ARBA" id="ARBA00022729"/>
    </source>
</evidence>
<dbReference type="Pfam" id="PF00560">
    <property type="entry name" value="LRR_1"/>
    <property type="match status" value="2"/>
</dbReference>
<evidence type="ECO:0000256" key="9">
    <source>
        <dbReference type="SAM" id="MobiDB-lite"/>
    </source>
</evidence>
<dbReference type="PROSITE" id="PS50011">
    <property type="entry name" value="PROTEIN_KINASE_DOM"/>
    <property type="match status" value="1"/>
</dbReference>
<keyword evidence="6 10" id="KW-1133">Transmembrane helix</keyword>
<keyword evidence="3 10" id="KW-0812">Transmembrane</keyword>
<evidence type="ECO:0000313" key="12">
    <source>
        <dbReference type="EMBL" id="KAJ9690355.1"/>
    </source>
</evidence>
<dbReference type="FunFam" id="1.10.510.10:FF:000095">
    <property type="entry name" value="protein STRUBBELIG-RECEPTOR FAMILY 8"/>
    <property type="match status" value="1"/>
</dbReference>
<evidence type="ECO:0000256" key="6">
    <source>
        <dbReference type="ARBA" id="ARBA00022989"/>
    </source>
</evidence>
<evidence type="ECO:0000313" key="13">
    <source>
        <dbReference type="Proteomes" id="UP001168098"/>
    </source>
</evidence>
<organism evidence="12 13">
    <name type="scientific">Vitis rotundifolia</name>
    <name type="common">Muscadine grape</name>
    <dbReference type="NCBI Taxonomy" id="103349"/>
    <lineage>
        <taxon>Eukaryota</taxon>
        <taxon>Viridiplantae</taxon>
        <taxon>Streptophyta</taxon>
        <taxon>Embryophyta</taxon>
        <taxon>Tracheophyta</taxon>
        <taxon>Spermatophyta</taxon>
        <taxon>Magnoliopsida</taxon>
        <taxon>eudicotyledons</taxon>
        <taxon>Gunneridae</taxon>
        <taxon>Pentapetalae</taxon>
        <taxon>rosids</taxon>
        <taxon>Vitales</taxon>
        <taxon>Vitaceae</taxon>
        <taxon>Viteae</taxon>
        <taxon>Vitis</taxon>
    </lineage>
</organism>
<keyword evidence="8" id="KW-0675">Receptor</keyword>
<evidence type="ECO:0000256" key="2">
    <source>
        <dbReference type="ARBA" id="ARBA00022614"/>
    </source>
</evidence>
<dbReference type="Gene3D" id="1.10.510.10">
    <property type="entry name" value="Transferase(Phosphotransferase) domain 1"/>
    <property type="match status" value="1"/>
</dbReference>
<reference evidence="12 13" key="1">
    <citation type="journal article" date="2023" name="BMC Biotechnol.">
        <title>Vitis rotundifolia cv Carlos genome sequencing.</title>
        <authorList>
            <person name="Huff M."/>
            <person name="Hulse-Kemp A."/>
            <person name="Scheffler B."/>
            <person name="Youngblood R."/>
            <person name="Simpson S."/>
            <person name="Babiker E."/>
            <person name="Staton M."/>
        </authorList>
    </citation>
    <scope>NUCLEOTIDE SEQUENCE [LARGE SCALE GENOMIC DNA]</scope>
    <source>
        <tissue evidence="12">Leaf</tissue>
    </source>
</reference>
<dbReference type="InterPro" id="IPR046959">
    <property type="entry name" value="PRK1-6/SRF4-like"/>
</dbReference>
<feature type="compositionally biased region" description="Polar residues" evidence="9">
    <location>
        <begin position="274"/>
        <end position="290"/>
    </location>
</feature>
<comment type="caution">
    <text evidence="12">The sequence shown here is derived from an EMBL/GenBank/DDBJ whole genome shotgun (WGS) entry which is preliminary data.</text>
</comment>
<dbReference type="FunFam" id="3.30.200.20:FF:000125">
    <property type="entry name" value="Protein STRUBBELIG-RECEPTOR FAMILY 8"/>
    <property type="match status" value="1"/>
</dbReference>
<dbReference type="Pfam" id="PF07714">
    <property type="entry name" value="PK_Tyr_Ser-Thr"/>
    <property type="match status" value="1"/>
</dbReference>
<dbReference type="GO" id="GO:0004672">
    <property type="term" value="F:protein kinase activity"/>
    <property type="evidence" value="ECO:0007669"/>
    <property type="project" value="InterPro"/>
</dbReference>
<dbReference type="InterPro" id="IPR001245">
    <property type="entry name" value="Ser-Thr/Tyr_kinase_cat_dom"/>
</dbReference>
<dbReference type="InterPro" id="IPR001611">
    <property type="entry name" value="Leu-rich_rpt"/>
</dbReference>
<keyword evidence="2" id="KW-0433">Leucine-rich repeat</keyword>
<dbReference type="SUPFAM" id="SSF52058">
    <property type="entry name" value="L domain-like"/>
    <property type="match status" value="1"/>
</dbReference>
<protein>
    <recommendedName>
        <fullName evidence="11">Protein kinase domain-containing protein</fullName>
    </recommendedName>
</protein>
<dbReference type="InterPro" id="IPR000719">
    <property type="entry name" value="Prot_kinase_dom"/>
</dbReference>
<dbReference type="InterPro" id="IPR032675">
    <property type="entry name" value="LRR_dom_sf"/>
</dbReference>
<evidence type="ECO:0000259" key="11">
    <source>
        <dbReference type="PROSITE" id="PS50011"/>
    </source>
</evidence>
<dbReference type="GO" id="GO:0016020">
    <property type="term" value="C:membrane"/>
    <property type="evidence" value="ECO:0007669"/>
    <property type="project" value="UniProtKB-SubCell"/>
</dbReference>
<proteinExistence type="predicted"/>
<dbReference type="Pfam" id="PF13855">
    <property type="entry name" value="LRR_8"/>
    <property type="match status" value="1"/>
</dbReference>
<comment type="subcellular location">
    <subcellularLocation>
        <location evidence="1">Membrane</location>
    </subcellularLocation>
</comment>
<dbReference type="AlphaFoldDB" id="A0AA39DNX0"/>
<evidence type="ECO:0000256" key="7">
    <source>
        <dbReference type="ARBA" id="ARBA00023136"/>
    </source>
</evidence>
<dbReference type="InterPro" id="IPR011009">
    <property type="entry name" value="Kinase-like_dom_sf"/>
</dbReference>
<feature type="transmembrane region" description="Helical" evidence="10">
    <location>
        <begin position="300"/>
        <end position="321"/>
    </location>
</feature>
<keyword evidence="13" id="KW-1185">Reference proteome</keyword>
<keyword evidence="5" id="KW-0677">Repeat</keyword>
<dbReference type="EMBL" id="JARBHA010000010">
    <property type="protein sequence ID" value="KAJ9690355.1"/>
    <property type="molecule type" value="Genomic_DNA"/>
</dbReference>
<dbReference type="Gene3D" id="3.30.200.20">
    <property type="entry name" value="Phosphorylase Kinase, domain 1"/>
    <property type="match status" value="1"/>
</dbReference>
<dbReference type="GO" id="GO:0005524">
    <property type="term" value="F:ATP binding"/>
    <property type="evidence" value="ECO:0007669"/>
    <property type="project" value="InterPro"/>
</dbReference>
<evidence type="ECO:0000256" key="10">
    <source>
        <dbReference type="SAM" id="Phobius"/>
    </source>
</evidence>
<keyword evidence="4" id="KW-0732">Signal</keyword>
<accession>A0AA39DNX0</accession>
<evidence type="ECO:0000256" key="3">
    <source>
        <dbReference type="ARBA" id="ARBA00022692"/>
    </source>
</evidence>
<dbReference type="Proteomes" id="UP001168098">
    <property type="component" value="Unassembled WGS sequence"/>
</dbReference>
<evidence type="ECO:0000256" key="8">
    <source>
        <dbReference type="ARBA" id="ARBA00023170"/>
    </source>
</evidence>
<gene>
    <name evidence="12" type="ORF">PVL29_012813</name>
</gene>
<evidence type="ECO:0000256" key="1">
    <source>
        <dbReference type="ARBA" id="ARBA00004370"/>
    </source>
</evidence>
<keyword evidence="7 10" id="KW-0472">Membrane</keyword>
<sequence length="772" mass="83924">MGHSDWERCARVFMGLVVILSVRISSGYTDLRDVSAVNSLYAALGYPTLPGWVPTGGDPCLDGWQGIQCVNSNITGLILNGANLGGELSGNLDLFTSLIQMDLSNNHIGGSIPSNFPPTIMQLFLSDNQFSGSIPVNLSSLTQLSAVSLNNNHLTGGIPDAFQQLTSLINMDLSSNNLSGQLPPSMGNLLALTTLHLQNNQISGVLDVLQDLPLSELNIENNLFSGPIPAKLLSIPNFRKDGNPFNTTILPPPPTSPPTSPPSSAPAMPPPSPGTANWTAFSPETPTPSGSSNFFTNKRIVWILIAGVILLAAIVLGLCLLKSRCCGGRQVTYKMTSRDQLGAFTTKNPKYKEYLLQSNNQIEKVPAEVVMGPQDGYGTDHRKVGLSSKPQDEQERDGKTINAISRHKKDHKIDMTEWGVNNMPLLPSPPLPPVLPHNSVDEAMVKPSVPAGMAIRSHPLKSLSSQISVSYFSVGLLQQYTNSFSQGNLIGEGTLGSVYRAELPDGKLLAVKKLQPAVSRQLSDDGFLNLVSSISKLQHANVVKLVGYCAEYGQQLLVHEYCRNGTLNDALHLEDEIHSKLSWSARIRIALGAARALEYLHEVCRPPVVHRNFKSANVLLDDELSVCISDCGLAPLLSSGSANGLTGHLLSAQGYVAPELELGSYTYQSDIYCFGVVMLELLTGRRSYDRSRPRTEQFLVRWAAPQLHDIDALSRMVDPSLKGSYPSKCLSRFADIISLCLQPEPEFRPPMSEIVQDLLYMIEKEPQNWGKS</sequence>
<feature type="compositionally biased region" description="Pro residues" evidence="9">
    <location>
        <begin position="250"/>
        <end position="273"/>
    </location>
</feature>
<evidence type="ECO:0000256" key="5">
    <source>
        <dbReference type="ARBA" id="ARBA00022737"/>
    </source>
</evidence>
<feature type="region of interest" description="Disordered" evidence="9">
    <location>
        <begin position="245"/>
        <end position="290"/>
    </location>
</feature>
<dbReference type="FunFam" id="3.80.10.10:FF:000062">
    <property type="entry name" value="protein STRUBBELIG-RECEPTOR FAMILY 3"/>
    <property type="match status" value="1"/>
</dbReference>
<dbReference type="PANTHER" id="PTHR48007:SF22">
    <property type="entry name" value="PROTEIN STRUBBELIG-RECEPTOR FAMILY 3-LIKE ISOFORM X1"/>
    <property type="match status" value="1"/>
</dbReference>
<dbReference type="Gene3D" id="3.80.10.10">
    <property type="entry name" value="Ribonuclease Inhibitor"/>
    <property type="match status" value="1"/>
</dbReference>
<dbReference type="SUPFAM" id="SSF56112">
    <property type="entry name" value="Protein kinase-like (PK-like)"/>
    <property type="match status" value="1"/>
</dbReference>
<dbReference type="PANTHER" id="PTHR48007">
    <property type="entry name" value="LEUCINE-RICH REPEAT RECEPTOR-LIKE PROTEIN KINASE PXC1"/>
    <property type="match status" value="1"/>
</dbReference>
<name>A0AA39DNX0_VITRO</name>
<feature type="domain" description="Protein kinase" evidence="11">
    <location>
        <begin position="484"/>
        <end position="761"/>
    </location>
</feature>